<gene>
    <name evidence="4" type="ORF">H8R94_03740</name>
</gene>
<comment type="similarity">
    <text evidence="1 2">Belongs to the metallophosphoesterase superfamily. YfcE family.</text>
</comment>
<dbReference type="Proteomes" id="UP000643810">
    <property type="component" value="Unassembled WGS sequence"/>
</dbReference>
<sequence>MRILVVSDTHRKHDNLDIAIERVMPDRIYHLGDGEGCEDYIEAVAECPLEIVRGNCDFGSDLPAEVVMQVGRHVVMLTHGHYYNVNYGTQMLVEAAKEKGADIVFYGHTHVPEVTYEEDMTIINPGSISYPRQDGRRPSYVVVDVDPQGDLHFNLIYM</sequence>
<evidence type="ECO:0000259" key="3">
    <source>
        <dbReference type="Pfam" id="PF12850"/>
    </source>
</evidence>
<evidence type="ECO:0000313" key="4">
    <source>
        <dbReference type="EMBL" id="MBC5685731.1"/>
    </source>
</evidence>
<dbReference type="InterPro" id="IPR000979">
    <property type="entry name" value="Phosphodiesterase_MJ0936/Vps29"/>
</dbReference>
<keyword evidence="2" id="KW-0479">Metal-binding</keyword>
<name>A0ABR7GFZ9_9FIRM</name>
<dbReference type="SUPFAM" id="SSF56300">
    <property type="entry name" value="Metallo-dependent phosphatases"/>
    <property type="match status" value="1"/>
</dbReference>
<dbReference type="InterPro" id="IPR024654">
    <property type="entry name" value="Calcineurin-like_PHP_lpxH"/>
</dbReference>
<keyword evidence="5" id="KW-1185">Reference proteome</keyword>
<dbReference type="PANTHER" id="PTHR11124">
    <property type="entry name" value="VACUOLAR SORTING PROTEIN VPS29"/>
    <property type="match status" value="1"/>
</dbReference>
<comment type="cofactor">
    <cofactor evidence="2">
        <name>a divalent metal cation</name>
        <dbReference type="ChEBI" id="CHEBI:60240"/>
    </cofactor>
</comment>
<feature type="domain" description="Calcineurin-like phosphoesterase" evidence="3">
    <location>
        <begin position="1"/>
        <end position="146"/>
    </location>
</feature>
<dbReference type="NCBIfam" id="TIGR00040">
    <property type="entry name" value="yfcE"/>
    <property type="match status" value="1"/>
</dbReference>
<dbReference type="InterPro" id="IPR029052">
    <property type="entry name" value="Metallo-depent_PP-like"/>
</dbReference>
<dbReference type="Gene3D" id="3.60.21.10">
    <property type="match status" value="1"/>
</dbReference>
<dbReference type="RefSeq" id="WP_118280739.1">
    <property type="nucleotide sequence ID" value="NZ_JACOPG010000001.1"/>
</dbReference>
<evidence type="ECO:0000256" key="2">
    <source>
        <dbReference type="RuleBase" id="RU362039"/>
    </source>
</evidence>
<accession>A0ABR7GFZ9</accession>
<dbReference type="Pfam" id="PF12850">
    <property type="entry name" value="Metallophos_2"/>
    <property type="match status" value="1"/>
</dbReference>
<evidence type="ECO:0000256" key="1">
    <source>
        <dbReference type="ARBA" id="ARBA00008950"/>
    </source>
</evidence>
<dbReference type="EMBL" id="JACOPG010000001">
    <property type="protein sequence ID" value="MBC5685731.1"/>
    <property type="molecule type" value="Genomic_DNA"/>
</dbReference>
<dbReference type="EC" id="3.1.4.-" evidence="2"/>
<proteinExistence type="inferred from homology"/>
<protein>
    <recommendedName>
        <fullName evidence="2">Phosphoesterase</fullName>
        <ecNumber evidence="2">3.1.4.-</ecNumber>
    </recommendedName>
</protein>
<evidence type="ECO:0000313" key="5">
    <source>
        <dbReference type="Proteomes" id="UP000643810"/>
    </source>
</evidence>
<reference evidence="4 5" key="1">
    <citation type="submission" date="2020-08" db="EMBL/GenBank/DDBJ databases">
        <title>Genome public.</title>
        <authorList>
            <person name="Liu C."/>
            <person name="Sun Q."/>
        </authorList>
    </citation>
    <scope>NUCLEOTIDE SEQUENCE [LARGE SCALE GENOMIC DNA]</scope>
    <source>
        <strain evidence="4 5">NSJ-9</strain>
    </source>
</reference>
<organism evidence="4 5">
    <name type="scientific">Roseburia lenta</name>
    <dbReference type="NCBI Taxonomy" id="2763061"/>
    <lineage>
        <taxon>Bacteria</taxon>
        <taxon>Bacillati</taxon>
        <taxon>Bacillota</taxon>
        <taxon>Clostridia</taxon>
        <taxon>Lachnospirales</taxon>
        <taxon>Lachnospiraceae</taxon>
        <taxon>Roseburia</taxon>
    </lineage>
</organism>
<comment type="caution">
    <text evidence="4">The sequence shown here is derived from an EMBL/GenBank/DDBJ whole genome shotgun (WGS) entry which is preliminary data.</text>
</comment>